<feature type="transmembrane region" description="Helical" evidence="6">
    <location>
        <begin position="784"/>
        <end position="804"/>
    </location>
</feature>
<protein>
    <recommendedName>
        <fullName evidence="7">SSD domain-containing protein</fullName>
    </recommendedName>
</protein>
<evidence type="ECO:0000256" key="2">
    <source>
        <dbReference type="ARBA" id="ARBA00022475"/>
    </source>
</evidence>
<feature type="transmembrane region" description="Helical" evidence="6">
    <location>
        <begin position="384"/>
        <end position="402"/>
    </location>
</feature>
<evidence type="ECO:0000259" key="7">
    <source>
        <dbReference type="PROSITE" id="PS50156"/>
    </source>
</evidence>
<feature type="transmembrane region" description="Helical" evidence="6">
    <location>
        <begin position="713"/>
        <end position="733"/>
    </location>
</feature>
<evidence type="ECO:0000256" key="3">
    <source>
        <dbReference type="ARBA" id="ARBA00022692"/>
    </source>
</evidence>
<dbReference type="GO" id="GO:0022857">
    <property type="term" value="F:transmembrane transporter activity"/>
    <property type="evidence" value="ECO:0007669"/>
    <property type="project" value="InterPro"/>
</dbReference>
<dbReference type="GO" id="GO:0005886">
    <property type="term" value="C:plasma membrane"/>
    <property type="evidence" value="ECO:0007669"/>
    <property type="project" value="UniProtKB-SubCell"/>
</dbReference>
<reference evidence="8" key="1">
    <citation type="submission" date="2018-06" db="EMBL/GenBank/DDBJ databases">
        <authorList>
            <person name="Zhirakovskaya E."/>
        </authorList>
    </citation>
    <scope>NUCLEOTIDE SEQUENCE</scope>
</reference>
<dbReference type="EMBL" id="UOFB01000206">
    <property type="protein sequence ID" value="VAW47547.1"/>
    <property type="molecule type" value="Genomic_DNA"/>
</dbReference>
<dbReference type="PANTHER" id="PTHR33406:SF12">
    <property type="entry name" value="BLR2997 PROTEIN"/>
    <property type="match status" value="1"/>
</dbReference>
<gene>
    <name evidence="8" type="ORF">MNBD_GAMMA04-1491</name>
</gene>
<proteinExistence type="predicted"/>
<organism evidence="8">
    <name type="scientific">hydrothermal vent metagenome</name>
    <dbReference type="NCBI Taxonomy" id="652676"/>
    <lineage>
        <taxon>unclassified sequences</taxon>
        <taxon>metagenomes</taxon>
        <taxon>ecological metagenomes</taxon>
    </lineage>
</organism>
<keyword evidence="4 6" id="KW-1133">Transmembrane helix</keyword>
<feature type="transmembrane region" description="Helical" evidence="6">
    <location>
        <begin position="414"/>
        <end position="438"/>
    </location>
</feature>
<keyword evidence="5 6" id="KW-0472">Membrane</keyword>
<feature type="transmembrane region" description="Helical" evidence="6">
    <location>
        <begin position="22"/>
        <end position="41"/>
    </location>
</feature>
<dbReference type="PROSITE" id="PS50156">
    <property type="entry name" value="SSD"/>
    <property type="match status" value="2"/>
</dbReference>
<feature type="transmembrane region" description="Helical" evidence="6">
    <location>
        <begin position="312"/>
        <end position="331"/>
    </location>
</feature>
<dbReference type="Pfam" id="PF03176">
    <property type="entry name" value="MMPL"/>
    <property type="match status" value="2"/>
</dbReference>
<feature type="transmembrane region" description="Helical" evidence="6">
    <location>
        <begin position="343"/>
        <end position="363"/>
    </location>
</feature>
<dbReference type="AlphaFoldDB" id="A0A3B0WA47"/>
<dbReference type="Gene3D" id="1.20.1640.10">
    <property type="entry name" value="Multidrug efflux transporter AcrB transmembrane domain"/>
    <property type="match status" value="2"/>
</dbReference>
<dbReference type="SUPFAM" id="SSF82866">
    <property type="entry name" value="Multidrug efflux transporter AcrB transmembrane domain"/>
    <property type="match status" value="2"/>
</dbReference>
<feature type="transmembrane region" description="Helical" evidence="6">
    <location>
        <begin position="289"/>
        <end position="305"/>
    </location>
</feature>
<keyword evidence="2" id="KW-1003">Cell membrane</keyword>
<evidence type="ECO:0000256" key="5">
    <source>
        <dbReference type="ARBA" id="ARBA00023136"/>
    </source>
</evidence>
<name>A0A3B0WA47_9ZZZZ</name>
<dbReference type="InterPro" id="IPR000731">
    <property type="entry name" value="SSD"/>
</dbReference>
<feature type="transmembrane region" description="Helical" evidence="6">
    <location>
        <begin position="810"/>
        <end position="840"/>
    </location>
</feature>
<keyword evidence="3 6" id="KW-0812">Transmembrane</keyword>
<feature type="domain" description="SSD" evidence="7">
    <location>
        <begin position="689"/>
        <end position="838"/>
    </location>
</feature>
<comment type="subcellular location">
    <subcellularLocation>
        <location evidence="1">Cell membrane</location>
        <topology evidence="1">Multi-pass membrane protein</topology>
    </subcellularLocation>
</comment>
<evidence type="ECO:0000256" key="4">
    <source>
        <dbReference type="ARBA" id="ARBA00022989"/>
    </source>
</evidence>
<feature type="transmembrane region" description="Helical" evidence="6">
    <location>
        <begin position="739"/>
        <end position="763"/>
    </location>
</feature>
<evidence type="ECO:0000313" key="8">
    <source>
        <dbReference type="EMBL" id="VAW47547.1"/>
    </source>
</evidence>
<feature type="transmembrane region" description="Helical" evidence="6">
    <location>
        <begin position="473"/>
        <end position="493"/>
    </location>
</feature>
<dbReference type="PRINTS" id="PR00702">
    <property type="entry name" value="ACRIFLAVINRP"/>
</dbReference>
<dbReference type="PANTHER" id="PTHR33406">
    <property type="entry name" value="MEMBRANE PROTEIN MJ1562-RELATED"/>
    <property type="match status" value="1"/>
</dbReference>
<feature type="transmembrane region" description="Helical" evidence="6">
    <location>
        <begin position="688"/>
        <end position="706"/>
    </location>
</feature>
<evidence type="ECO:0000256" key="6">
    <source>
        <dbReference type="SAM" id="Phobius"/>
    </source>
</evidence>
<sequence length="851" mass="94159">MKKLNVWIEAQLGRLGGVIARYPMYFIVVTFLVVALIASNLPKITVDTSTEGFLHETSASRIAYDAFRNQFGRDEKIVVAIQTDDVFKLDTLVKIKQLHDELAQKVPYLFDISSIINARSTLGKGDDLLVDDLLKRWPETQDEAEKIRHLAMSNPMLENIILSKDGRFTVIVLESNTYSELKEEGEQGELSLPKRGDSGVEDLVSEADVLADELSGFDDASFTDLEADVQKNEDKQRLFITDKENSEMVKVVSEIVAQYQSDDFTLYVAGSPSVTAFLKKSMMGDMQKFVLMILLATAVLLALLFRRLSGVFLPLLAVGLAVISTMGLMALNGTPIKVMTQVLPSFLLAVGVGASIHVLAIFYKKFDETGDKAGAIRYTLSHSGLAIIMTSLTTAAGMASFIPSDVAPVADLGLFSAVGVMISLLFTLVLLPALLMVFKLKQRPVDLDQEHHDWLDQFLKVVAHFSQNHAKKIVVVSLLFMAVAIGFASKITYSHNPLLWLPPTHETRIATEVIDHEMRGSISIELIVDTGVENGLYDVSVLQALEKITTELNVIETEDYFVGKAVSVVDVIKEIHQALNQNNPEFYALPTDSDLISQEILLFENSGSEDLEDFVDTLFSKARITVKVPWIDAFKYHSLLEHTAQLLEKELGDNSHVNPNIRETLTVTTTGMIPLLAETSAAAIQSSGVSYLIAFFIIALMLIALLSSVKLGLLSMIPNLLPIFFVLAIMVLFTFPLDLFTMLIGVIVMGIAVDDIVHFMHNFRRYHLQGMKTRDAVEQTLTSTGRAMMMTTVVLFIGFMLYLFSSMENLFLFGLLTALAFVMALLAVFLLAPALMALVYPDQPNLKGEKK</sequence>
<feature type="domain" description="SSD" evidence="7">
    <location>
        <begin position="315"/>
        <end position="437"/>
    </location>
</feature>
<dbReference type="InterPro" id="IPR001036">
    <property type="entry name" value="Acrflvin-R"/>
</dbReference>
<dbReference type="InterPro" id="IPR050545">
    <property type="entry name" value="Mycobact_MmpL"/>
</dbReference>
<dbReference type="InterPro" id="IPR004869">
    <property type="entry name" value="MMPL_dom"/>
</dbReference>
<accession>A0A3B0WA47</accession>
<evidence type="ECO:0000256" key="1">
    <source>
        <dbReference type="ARBA" id="ARBA00004651"/>
    </source>
</evidence>